<feature type="non-terminal residue" evidence="2">
    <location>
        <position position="180"/>
    </location>
</feature>
<keyword evidence="1" id="KW-0472">Membrane</keyword>
<reference evidence="2 3" key="1">
    <citation type="submission" date="2024-02" db="EMBL/GenBank/DDBJ databases">
        <authorList>
            <person name="Chen Y."/>
            <person name="Shah S."/>
            <person name="Dougan E. K."/>
            <person name="Thang M."/>
            <person name="Chan C."/>
        </authorList>
    </citation>
    <scope>NUCLEOTIDE SEQUENCE [LARGE SCALE GENOMIC DNA]</scope>
</reference>
<comment type="caution">
    <text evidence="2">The sequence shown here is derived from an EMBL/GenBank/DDBJ whole genome shotgun (WGS) entry which is preliminary data.</text>
</comment>
<gene>
    <name evidence="2" type="ORF">CCMP2556_LOCUS39912</name>
</gene>
<evidence type="ECO:0000313" key="2">
    <source>
        <dbReference type="EMBL" id="CAK9081599.1"/>
    </source>
</evidence>
<organism evidence="2 3">
    <name type="scientific">Durusdinium trenchii</name>
    <dbReference type="NCBI Taxonomy" id="1381693"/>
    <lineage>
        <taxon>Eukaryota</taxon>
        <taxon>Sar</taxon>
        <taxon>Alveolata</taxon>
        <taxon>Dinophyceae</taxon>
        <taxon>Suessiales</taxon>
        <taxon>Symbiodiniaceae</taxon>
        <taxon>Durusdinium</taxon>
    </lineage>
</organism>
<feature type="transmembrane region" description="Helical" evidence="1">
    <location>
        <begin position="152"/>
        <end position="178"/>
    </location>
</feature>
<sequence>MCKLERCRKATGSDTSLVDFDSVSFLVLQQHFICDHSGLAYLRRKHNVRIAMHTYICHRTQKIEKRKLCVRPTVRFDFSARKDNTILNTAHMNLVQETANEAMSFFQADQDELLPFNRSTAEHWAPLRHWSVALLLSRSASRLLTQGHSPDIIGEIVLTCIALVVWIFFMMLCSWLGFGG</sequence>
<dbReference type="Proteomes" id="UP001642484">
    <property type="component" value="Unassembled WGS sequence"/>
</dbReference>
<keyword evidence="1" id="KW-1133">Transmembrane helix</keyword>
<evidence type="ECO:0000256" key="1">
    <source>
        <dbReference type="SAM" id="Phobius"/>
    </source>
</evidence>
<accession>A0ABP0Q058</accession>
<dbReference type="EMBL" id="CAXAMN010023858">
    <property type="protein sequence ID" value="CAK9081599.1"/>
    <property type="molecule type" value="Genomic_DNA"/>
</dbReference>
<protein>
    <submittedName>
        <fullName evidence="2">Uncharacterized protein</fullName>
    </submittedName>
</protein>
<name>A0ABP0Q058_9DINO</name>
<proteinExistence type="predicted"/>
<evidence type="ECO:0000313" key="3">
    <source>
        <dbReference type="Proteomes" id="UP001642484"/>
    </source>
</evidence>
<keyword evidence="1" id="KW-0812">Transmembrane</keyword>
<keyword evidence="3" id="KW-1185">Reference proteome</keyword>